<dbReference type="GO" id="GO:0016747">
    <property type="term" value="F:acyltransferase activity, transferring groups other than amino-acyl groups"/>
    <property type="evidence" value="ECO:0007669"/>
    <property type="project" value="InterPro"/>
</dbReference>
<evidence type="ECO:0000313" key="3">
    <source>
        <dbReference type="Proteomes" id="UP000052023"/>
    </source>
</evidence>
<dbReference type="AlphaFoldDB" id="A0A0R3NJQ6"/>
<sequence length="179" mass="20530">MMMRIERGDGYARLVGRWDAEQHAAAIEKKSCRYYLARDEADIAGFAILQNIGSENQCLRLRRIAVQDAGHGIGSRFLHSLLKICFDDLGAHRVELFVFEDNERAYRAYLKNGFVEEGIVRDIHRDAEGTFRSMRLMSLLRSEWNLRHSGWGRGFTAAGSGLQTHLLPIRVSQRREHAQ</sequence>
<dbReference type="PROSITE" id="PS51186">
    <property type="entry name" value="GNAT"/>
    <property type="match status" value="1"/>
</dbReference>
<comment type="caution">
    <text evidence="2">The sequence shown here is derived from an EMBL/GenBank/DDBJ whole genome shotgun (WGS) entry which is preliminary data.</text>
</comment>
<dbReference type="PANTHER" id="PTHR43610:SF1">
    <property type="entry name" value="N-ACETYLTRANSFERASE DOMAIN-CONTAINING PROTEIN"/>
    <property type="match status" value="1"/>
</dbReference>
<dbReference type="PANTHER" id="PTHR43610">
    <property type="entry name" value="BLL6696 PROTEIN"/>
    <property type="match status" value="1"/>
</dbReference>
<dbReference type="EMBL" id="LLYA01000001">
    <property type="protein sequence ID" value="KRR30352.1"/>
    <property type="molecule type" value="Genomic_DNA"/>
</dbReference>
<accession>A0A0R3NJQ6</accession>
<dbReference type="SUPFAM" id="SSF55729">
    <property type="entry name" value="Acyl-CoA N-acyltransferases (Nat)"/>
    <property type="match status" value="1"/>
</dbReference>
<evidence type="ECO:0000313" key="2">
    <source>
        <dbReference type="EMBL" id="KRR30352.1"/>
    </source>
</evidence>
<dbReference type="CDD" id="cd04301">
    <property type="entry name" value="NAT_SF"/>
    <property type="match status" value="1"/>
</dbReference>
<reference evidence="2 3" key="1">
    <citation type="submission" date="2014-03" db="EMBL/GenBank/DDBJ databases">
        <title>Bradyrhizobium valentinum sp. nov., isolated from effective nodules of Lupinus mariae-josephae, a lupine endemic of basic-lime soils in Eastern Spain.</title>
        <authorList>
            <person name="Duran D."/>
            <person name="Rey L."/>
            <person name="Navarro A."/>
            <person name="Busquets A."/>
            <person name="Imperial J."/>
            <person name="Ruiz-Argueso T."/>
        </authorList>
    </citation>
    <scope>NUCLEOTIDE SEQUENCE [LARGE SCALE GENOMIC DNA]</scope>
    <source>
        <strain evidence="2 3">Ro19</strain>
    </source>
</reference>
<evidence type="ECO:0000259" key="1">
    <source>
        <dbReference type="PROSITE" id="PS51186"/>
    </source>
</evidence>
<dbReference type="Pfam" id="PF00583">
    <property type="entry name" value="Acetyltransf_1"/>
    <property type="match status" value="1"/>
</dbReference>
<gene>
    <name evidence="2" type="ORF">CQ13_01485</name>
</gene>
<feature type="domain" description="N-acetyltransferase" evidence="1">
    <location>
        <begin position="1"/>
        <end position="142"/>
    </location>
</feature>
<organism evidence="2 3">
    <name type="scientific">Bradyrhizobium retamae</name>
    <dbReference type="NCBI Taxonomy" id="1300035"/>
    <lineage>
        <taxon>Bacteria</taxon>
        <taxon>Pseudomonadati</taxon>
        <taxon>Pseudomonadota</taxon>
        <taxon>Alphaproteobacteria</taxon>
        <taxon>Hyphomicrobiales</taxon>
        <taxon>Nitrobacteraceae</taxon>
        <taxon>Bradyrhizobium</taxon>
    </lineage>
</organism>
<dbReference type="Gene3D" id="3.40.630.30">
    <property type="match status" value="1"/>
</dbReference>
<name>A0A0R3NJQ6_9BRAD</name>
<proteinExistence type="predicted"/>
<protein>
    <recommendedName>
        <fullName evidence="1">N-acetyltransferase domain-containing protein</fullName>
    </recommendedName>
</protein>
<keyword evidence="3" id="KW-1185">Reference proteome</keyword>
<dbReference type="Proteomes" id="UP000052023">
    <property type="component" value="Unassembled WGS sequence"/>
</dbReference>
<dbReference type="InterPro" id="IPR000182">
    <property type="entry name" value="GNAT_dom"/>
</dbReference>
<dbReference type="InterPro" id="IPR016181">
    <property type="entry name" value="Acyl_CoA_acyltransferase"/>
</dbReference>